<evidence type="ECO:0000313" key="3">
    <source>
        <dbReference type="Proteomes" id="UP000655225"/>
    </source>
</evidence>
<evidence type="ECO:0000313" key="2">
    <source>
        <dbReference type="EMBL" id="KAF8396328.1"/>
    </source>
</evidence>
<accession>A0A835DAD6</accession>
<dbReference type="PANTHER" id="PTHR33143:SF6">
    <property type="entry name" value="OS08G0102900 PROTEIN"/>
    <property type="match status" value="1"/>
</dbReference>
<dbReference type="GO" id="GO:0005634">
    <property type="term" value="C:nucleus"/>
    <property type="evidence" value="ECO:0007669"/>
    <property type="project" value="TreeGrafter"/>
</dbReference>
<gene>
    <name evidence="2" type="ORF">HHK36_017943</name>
</gene>
<dbReference type="AlphaFoldDB" id="A0A835DAD6"/>
<dbReference type="Proteomes" id="UP000655225">
    <property type="component" value="Unassembled WGS sequence"/>
</dbReference>
<dbReference type="Pfam" id="PF05678">
    <property type="entry name" value="VQ"/>
    <property type="match status" value="1"/>
</dbReference>
<comment type="caution">
    <text evidence="2">The sequence shown here is derived from an EMBL/GenBank/DDBJ whole genome shotgun (WGS) entry which is preliminary data.</text>
</comment>
<sequence length="114" mass="12780">MSIPCFGENKRVFPKGELQGPRPPPLKVSRKSCKIKKPLRSPVVIYLRSPKIIHTRPQDFMNLVQHLTGKGSSLLSSSHYSPRCGSVVECKADEIMSKKDFVEGQENDDSKVDL</sequence>
<organism evidence="2 3">
    <name type="scientific">Tetracentron sinense</name>
    <name type="common">Spur-leaf</name>
    <dbReference type="NCBI Taxonomy" id="13715"/>
    <lineage>
        <taxon>Eukaryota</taxon>
        <taxon>Viridiplantae</taxon>
        <taxon>Streptophyta</taxon>
        <taxon>Embryophyta</taxon>
        <taxon>Tracheophyta</taxon>
        <taxon>Spermatophyta</taxon>
        <taxon>Magnoliopsida</taxon>
        <taxon>Trochodendrales</taxon>
        <taxon>Trochodendraceae</taxon>
        <taxon>Tetracentron</taxon>
    </lineage>
</organism>
<dbReference type="InterPro" id="IPR008889">
    <property type="entry name" value="VQ"/>
</dbReference>
<name>A0A835DAD6_TETSI</name>
<reference evidence="2 3" key="1">
    <citation type="submission" date="2020-04" db="EMBL/GenBank/DDBJ databases">
        <title>Plant Genome Project.</title>
        <authorList>
            <person name="Zhang R.-G."/>
        </authorList>
    </citation>
    <scope>NUCLEOTIDE SEQUENCE [LARGE SCALE GENOMIC DNA]</scope>
    <source>
        <strain evidence="2">YNK0</strain>
        <tissue evidence="2">Leaf</tissue>
    </source>
</reference>
<evidence type="ECO:0000259" key="1">
    <source>
        <dbReference type="Pfam" id="PF05678"/>
    </source>
</evidence>
<dbReference type="PANTHER" id="PTHR33143">
    <property type="entry name" value="F16F4.1 PROTEIN-RELATED"/>
    <property type="match status" value="1"/>
</dbReference>
<dbReference type="InterPro" id="IPR039607">
    <property type="entry name" value="VQ_8/17/18/20/21/25"/>
</dbReference>
<protein>
    <recommendedName>
        <fullName evidence="1">VQ domain-containing protein</fullName>
    </recommendedName>
</protein>
<proteinExistence type="predicted"/>
<keyword evidence="3" id="KW-1185">Reference proteome</keyword>
<feature type="domain" description="VQ" evidence="1">
    <location>
        <begin position="49"/>
        <end position="72"/>
    </location>
</feature>
<dbReference type="EMBL" id="JABCRI010000012">
    <property type="protein sequence ID" value="KAF8396328.1"/>
    <property type="molecule type" value="Genomic_DNA"/>
</dbReference>
<dbReference type="OrthoDB" id="1518325at2759"/>